<reference evidence="9" key="3">
    <citation type="submission" date="2025-09" db="UniProtKB">
        <authorList>
            <consortium name="Ensembl"/>
        </authorList>
    </citation>
    <scope>IDENTIFICATION</scope>
</reference>
<dbReference type="PRINTS" id="PR00003">
    <property type="entry name" value="4DISULPHCORE"/>
</dbReference>
<dbReference type="PANTHER" id="PTHR19441:SF30">
    <property type="entry name" value="ELAFIN"/>
    <property type="match status" value="1"/>
</dbReference>
<sequence>MQFPSLCLLVGLIVSVAKPGLGAGTGKGSPLPSTPASAPEKAGLCPPGRNPDAQPSEVFCLSDASCPGSEKCCNMGTLRICAHPAMVSPGYCPKLCSGLKEACHVSCLDDTWCGPGEKCCPDDCHMHCVAAAPVRPGICPRRMAQLNGTPCRNQCEDDRDCPEDRKCCFAGCGLECLNLSAENPTPCSEAPAETTPKSCIDFCRDAFDCPAGEKCVATDCGFKCSALHPANTAAPRLVGPTSATISAPGQPGKGPILTPPPAAATKTNTVAPRLVGPTSAAVYAPGQSGKGPILTPPSAEAERPGACPVVPPNTPRWCWQGCRADSECPGARKCCWNGCARVCLVPLLVKPGACPLQLRGSMGPCPEPSLKNCSHDFDCEGTQKCCSISCTNVCKEAEEVRPGTCPLQAAKSQEPDCSTLTFCVRDNDCSGLNEKCCWLSCGWVCLAVTDSPAMEPPTFSAEAQTELGATGAPTLTPLLRKTEKPTESPISAAKPGHCRESAYKCGKTMFTHECKSDSSCSGTMKCCLSGCSWKCVEPGVMSKKASIYRVHK</sequence>
<evidence type="ECO:0000256" key="3">
    <source>
        <dbReference type="ARBA" id="ARBA00023022"/>
    </source>
</evidence>
<feature type="domain" description="WAP" evidence="8">
    <location>
        <begin position="347"/>
        <end position="398"/>
    </location>
</feature>
<keyword evidence="1" id="KW-0929">Antimicrobial</keyword>
<feature type="domain" description="WAP" evidence="8">
    <location>
        <begin position="300"/>
        <end position="346"/>
    </location>
</feature>
<dbReference type="CDD" id="cd00199">
    <property type="entry name" value="WAP"/>
    <property type="match status" value="1"/>
</dbReference>
<evidence type="ECO:0000256" key="7">
    <source>
        <dbReference type="SAM" id="SignalP"/>
    </source>
</evidence>
<keyword evidence="2 7" id="KW-0732">Signal</keyword>
<dbReference type="InterPro" id="IPR036645">
    <property type="entry name" value="Elafin-like_sf"/>
</dbReference>
<dbReference type="PROSITE" id="PS51390">
    <property type="entry name" value="WAP"/>
    <property type="match status" value="6"/>
</dbReference>
<accession>A0A670IGV7</accession>
<dbReference type="GO" id="GO:0004867">
    <property type="term" value="F:serine-type endopeptidase inhibitor activity"/>
    <property type="evidence" value="ECO:0007669"/>
    <property type="project" value="TreeGrafter"/>
</dbReference>
<dbReference type="InterPro" id="IPR008197">
    <property type="entry name" value="WAP_dom"/>
</dbReference>
<feature type="region of interest" description="Disordered" evidence="6">
    <location>
        <begin position="24"/>
        <end position="47"/>
    </location>
</feature>
<feature type="domain" description="WAP" evidence="8">
    <location>
        <begin position="400"/>
        <end position="449"/>
    </location>
</feature>
<dbReference type="OMA" id="YWCNNIG"/>
<evidence type="ECO:0000256" key="2">
    <source>
        <dbReference type="ARBA" id="ARBA00022729"/>
    </source>
</evidence>
<evidence type="ECO:0000256" key="4">
    <source>
        <dbReference type="ARBA" id="ARBA00023157"/>
    </source>
</evidence>
<dbReference type="GO" id="GO:0005615">
    <property type="term" value="C:extracellular space"/>
    <property type="evidence" value="ECO:0007669"/>
    <property type="project" value="TreeGrafter"/>
</dbReference>
<feature type="chain" id="PRO_5025600025" evidence="7">
    <location>
        <begin position="23"/>
        <end position="552"/>
    </location>
</feature>
<dbReference type="SUPFAM" id="SSF57256">
    <property type="entry name" value="Elafin-like"/>
    <property type="match status" value="6"/>
</dbReference>
<dbReference type="InterPro" id="IPR050514">
    <property type="entry name" value="WAP_four-disulfide_core"/>
</dbReference>
<dbReference type="SMART" id="SM00217">
    <property type="entry name" value="WAP"/>
    <property type="match status" value="7"/>
</dbReference>
<evidence type="ECO:0000313" key="10">
    <source>
        <dbReference type="Proteomes" id="UP000472272"/>
    </source>
</evidence>
<evidence type="ECO:0000256" key="5">
    <source>
        <dbReference type="ARBA" id="ARBA00035122"/>
    </source>
</evidence>
<feature type="domain" description="WAP" evidence="8">
    <location>
        <begin position="491"/>
        <end position="539"/>
    </location>
</feature>
<reference evidence="9" key="2">
    <citation type="submission" date="2025-08" db="UniProtKB">
        <authorList>
            <consortium name="Ensembl"/>
        </authorList>
    </citation>
    <scope>IDENTIFICATION</scope>
</reference>
<reference evidence="9 10" key="1">
    <citation type="journal article" date="2019" name="Proc. Natl. Acad. Sci. U.S.A.">
        <title>Regulatory changes in pterin and carotenoid genes underlie balanced color polymorphisms in the wall lizard.</title>
        <authorList>
            <person name="Andrade P."/>
            <person name="Pinho C."/>
            <person name="Perez I de Lanuza G."/>
            <person name="Afonso S."/>
            <person name="Brejcha J."/>
            <person name="Rubin C.J."/>
            <person name="Wallerman O."/>
            <person name="Pereira P."/>
            <person name="Sabatino S.J."/>
            <person name="Bellati A."/>
            <person name="Pellitteri-Rosa D."/>
            <person name="Bosakova Z."/>
            <person name="Bunikis I."/>
            <person name="Carretero M.A."/>
            <person name="Feiner N."/>
            <person name="Marsik P."/>
            <person name="Pauperio F."/>
            <person name="Salvi D."/>
            <person name="Soler L."/>
            <person name="While G.M."/>
            <person name="Uller T."/>
            <person name="Font E."/>
            <person name="Andersson L."/>
            <person name="Carneiro M."/>
        </authorList>
    </citation>
    <scope>NUCLEOTIDE SEQUENCE</scope>
</reference>
<evidence type="ECO:0000256" key="1">
    <source>
        <dbReference type="ARBA" id="ARBA00022529"/>
    </source>
</evidence>
<dbReference type="PANTHER" id="PTHR19441">
    <property type="entry name" value="WHEY ACDIC PROTEIN WAP"/>
    <property type="match status" value="1"/>
</dbReference>
<dbReference type="GO" id="GO:0045087">
    <property type="term" value="P:innate immune response"/>
    <property type="evidence" value="ECO:0007669"/>
    <property type="project" value="TreeGrafter"/>
</dbReference>
<feature type="signal peptide" evidence="7">
    <location>
        <begin position="1"/>
        <end position="22"/>
    </location>
</feature>
<keyword evidence="4" id="KW-1015">Disulfide bond</keyword>
<dbReference type="GeneTree" id="ENSGT00940000165527"/>
<proteinExistence type="inferred from homology"/>
<evidence type="ECO:0000259" key="8">
    <source>
        <dbReference type="PROSITE" id="PS51390"/>
    </source>
</evidence>
<feature type="domain" description="WAP" evidence="8">
    <location>
        <begin position="38"/>
        <end position="85"/>
    </location>
</feature>
<evidence type="ECO:0000313" key="9">
    <source>
        <dbReference type="Ensembl" id="ENSPMRP00000010891.1"/>
    </source>
</evidence>
<keyword evidence="10" id="KW-1185">Reference proteome</keyword>
<gene>
    <name evidence="9" type="primary">LOC114599867</name>
</gene>
<keyword evidence="3" id="KW-0044">Antibiotic</keyword>
<protein>
    <submittedName>
        <fullName evidence="9">Uncharacterized LOC114599867</fullName>
    </submittedName>
</protein>
<dbReference type="Gene3D" id="4.10.75.10">
    <property type="entry name" value="Elafin-like"/>
    <property type="match status" value="7"/>
</dbReference>
<evidence type="ECO:0000256" key="6">
    <source>
        <dbReference type="SAM" id="MobiDB-lite"/>
    </source>
</evidence>
<feature type="domain" description="WAP" evidence="8">
    <location>
        <begin position="132"/>
        <end position="180"/>
    </location>
</feature>
<dbReference type="GO" id="GO:0019731">
    <property type="term" value="P:antibacterial humoral response"/>
    <property type="evidence" value="ECO:0007669"/>
    <property type="project" value="TreeGrafter"/>
</dbReference>
<name>A0A670IGV7_PODMU</name>
<organism evidence="9 10">
    <name type="scientific">Podarcis muralis</name>
    <name type="common">Wall lizard</name>
    <name type="synonym">Lacerta muralis</name>
    <dbReference type="NCBI Taxonomy" id="64176"/>
    <lineage>
        <taxon>Eukaryota</taxon>
        <taxon>Metazoa</taxon>
        <taxon>Chordata</taxon>
        <taxon>Craniata</taxon>
        <taxon>Vertebrata</taxon>
        <taxon>Euteleostomi</taxon>
        <taxon>Lepidosauria</taxon>
        <taxon>Squamata</taxon>
        <taxon>Bifurcata</taxon>
        <taxon>Unidentata</taxon>
        <taxon>Episquamata</taxon>
        <taxon>Laterata</taxon>
        <taxon>Lacertibaenia</taxon>
        <taxon>Lacertidae</taxon>
        <taxon>Podarcis</taxon>
    </lineage>
</organism>
<dbReference type="Proteomes" id="UP000472272">
    <property type="component" value="Chromosome 6"/>
</dbReference>
<dbReference type="Pfam" id="PF00095">
    <property type="entry name" value="WAP"/>
    <property type="match status" value="7"/>
</dbReference>
<dbReference type="AlphaFoldDB" id="A0A670IGV7"/>
<comment type="similarity">
    <text evidence="5">Belongs to the venom waprin family.</text>
</comment>
<dbReference type="Ensembl" id="ENSPMRT00000011628.1">
    <property type="protein sequence ID" value="ENSPMRP00000010891.1"/>
    <property type="gene ID" value="ENSPMRG00000007246.1"/>
</dbReference>